<feature type="transmembrane region" description="Helical" evidence="2">
    <location>
        <begin position="12"/>
        <end position="34"/>
    </location>
</feature>
<keyword evidence="4" id="KW-1185">Reference proteome</keyword>
<dbReference type="Proteomes" id="UP000235786">
    <property type="component" value="Unassembled WGS sequence"/>
</dbReference>
<evidence type="ECO:0000313" key="3">
    <source>
        <dbReference type="EMBL" id="PMD32058.1"/>
    </source>
</evidence>
<accession>A0A2J6R0L3</accession>
<name>A0A2J6R0L3_HYAVF</name>
<dbReference type="EMBL" id="KZ613960">
    <property type="protein sequence ID" value="PMD32058.1"/>
    <property type="molecule type" value="Genomic_DNA"/>
</dbReference>
<protein>
    <submittedName>
        <fullName evidence="3">Uncharacterized protein</fullName>
    </submittedName>
</protein>
<gene>
    <name evidence="3" type="ORF">L207DRAFT_518927</name>
</gene>
<feature type="transmembrane region" description="Helical" evidence="2">
    <location>
        <begin position="307"/>
        <end position="332"/>
    </location>
</feature>
<proteinExistence type="predicted"/>
<reference evidence="3 4" key="1">
    <citation type="submission" date="2016-04" db="EMBL/GenBank/DDBJ databases">
        <title>A degradative enzymes factory behind the ericoid mycorrhizal symbiosis.</title>
        <authorList>
            <consortium name="DOE Joint Genome Institute"/>
            <person name="Martino E."/>
            <person name="Morin E."/>
            <person name="Grelet G."/>
            <person name="Kuo A."/>
            <person name="Kohler A."/>
            <person name="Daghino S."/>
            <person name="Barry K."/>
            <person name="Choi C."/>
            <person name="Cichocki N."/>
            <person name="Clum A."/>
            <person name="Copeland A."/>
            <person name="Hainaut M."/>
            <person name="Haridas S."/>
            <person name="Labutti K."/>
            <person name="Lindquist E."/>
            <person name="Lipzen A."/>
            <person name="Khouja H.-R."/>
            <person name="Murat C."/>
            <person name="Ohm R."/>
            <person name="Olson A."/>
            <person name="Spatafora J."/>
            <person name="Veneault-Fourrey C."/>
            <person name="Henrissat B."/>
            <person name="Grigoriev I."/>
            <person name="Martin F."/>
            <person name="Perotto S."/>
        </authorList>
    </citation>
    <scope>NUCLEOTIDE SEQUENCE [LARGE SCALE GENOMIC DNA]</scope>
    <source>
        <strain evidence="3 4">F</strain>
    </source>
</reference>
<keyword evidence="2" id="KW-0472">Membrane</keyword>
<keyword evidence="2" id="KW-0812">Transmembrane</keyword>
<organism evidence="3 4">
    <name type="scientific">Hyaloscypha variabilis (strain UAMH 11265 / GT02V1 / F)</name>
    <name type="common">Meliniomyces variabilis</name>
    <dbReference type="NCBI Taxonomy" id="1149755"/>
    <lineage>
        <taxon>Eukaryota</taxon>
        <taxon>Fungi</taxon>
        <taxon>Dikarya</taxon>
        <taxon>Ascomycota</taxon>
        <taxon>Pezizomycotina</taxon>
        <taxon>Leotiomycetes</taxon>
        <taxon>Helotiales</taxon>
        <taxon>Hyaloscyphaceae</taxon>
        <taxon>Hyaloscypha</taxon>
        <taxon>Hyaloscypha variabilis</taxon>
    </lineage>
</organism>
<sequence length="365" mass="42743">MMTSIVFADVVIAHIAARVIISFTAFLNTVFLIIRGTQSFALKSTVVEDVLTFVLGMWIGLILLDYWSSEGALESGYEPARLLPEEEARTRENVPVLDSMSYQDSSPEQDILPVQIDSQNPDNQLVLDVPPSQENLPLQGDSDYHSDRICQVDSSSEDNESYEDDPLIQYTSFQDIIESEQDRRKLRNSMARLKRRISYVPFIREPGRPVRRSYLLYYTTVLAFDTLCLWFWIQNAIYFPWDKHRVEMEMRRGRNINPNGTIALANDTFLFVRGESMKNMIRSNEWNLEDQIRNWSAWWWPSMMLEVFNLLIFTMIYTAEWSLLVWPLALWWRGFRSNARNQRPRGRRVIIASQTELTPLDQDEE</sequence>
<evidence type="ECO:0000256" key="2">
    <source>
        <dbReference type="SAM" id="Phobius"/>
    </source>
</evidence>
<dbReference type="AlphaFoldDB" id="A0A2J6R0L3"/>
<feature type="region of interest" description="Disordered" evidence="1">
    <location>
        <begin position="122"/>
        <end position="146"/>
    </location>
</feature>
<evidence type="ECO:0000256" key="1">
    <source>
        <dbReference type="SAM" id="MobiDB-lite"/>
    </source>
</evidence>
<evidence type="ECO:0000313" key="4">
    <source>
        <dbReference type="Proteomes" id="UP000235786"/>
    </source>
</evidence>
<feature type="transmembrane region" description="Helical" evidence="2">
    <location>
        <begin position="214"/>
        <end position="233"/>
    </location>
</feature>
<keyword evidence="2" id="KW-1133">Transmembrane helix</keyword>